<dbReference type="InterPro" id="IPR036271">
    <property type="entry name" value="Tet_transcr_reg_TetR-rel_C_sf"/>
</dbReference>
<proteinExistence type="predicted"/>
<dbReference type="Proteomes" id="UP000199207">
    <property type="component" value="Unassembled WGS sequence"/>
</dbReference>
<dbReference type="AlphaFoldDB" id="A0A1I1R1E1"/>
<dbReference type="GO" id="GO:0000976">
    <property type="term" value="F:transcription cis-regulatory region binding"/>
    <property type="evidence" value="ECO:0007669"/>
    <property type="project" value="TreeGrafter"/>
</dbReference>
<dbReference type="InterPro" id="IPR050109">
    <property type="entry name" value="HTH-type_TetR-like_transc_reg"/>
</dbReference>
<keyword evidence="8" id="KW-1185">Reference proteome</keyword>
<dbReference type="Gene3D" id="1.10.10.60">
    <property type="entry name" value="Homeodomain-like"/>
    <property type="match status" value="1"/>
</dbReference>
<reference evidence="7 8" key="1">
    <citation type="submission" date="2016-10" db="EMBL/GenBank/DDBJ databases">
        <authorList>
            <person name="de Groot N.N."/>
        </authorList>
    </citation>
    <scope>NUCLEOTIDE SEQUENCE [LARGE SCALE GENOMIC DNA]</scope>
    <source>
        <strain evidence="7 8">CGMCC 4.5739</strain>
    </source>
</reference>
<accession>A0A1I1R1E1</accession>
<name>A0A1I1R1E1_9ACTN</name>
<dbReference type="EMBL" id="FOLM01000012">
    <property type="protein sequence ID" value="SFD28221.1"/>
    <property type="molecule type" value="Genomic_DNA"/>
</dbReference>
<feature type="domain" description="HTH tetR-type" evidence="6">
    <location>
        <begin position="21"/>
        <end position="81"/>
    </location>
</feature>
<dbReference type="SUPFAM" id="SSF48498">
    <property type="entry name" value="Tetracyclin repressor-like, C-terminal domain"/>
    <property type="match status" value="1"/>
</dbReference>
<keyword evidence="1" id="KW-0805">Transcription regulation</keyword>
<organism evidence="7 8">
    <name type="scientific">Streptomyces aidingensis</name>
    <dbReference type="NCBI Taxonomy" id="910347"/>
    <lineage>
        <taxon>Bacteria</taxon>
        <taxon>Bacillati</taxon>
        <taxon>Actinomycetota</taxon>
        <taxon>Actinomycetes</taxon>
        <taxon>Kitasatosporales</taxon>
        <taxon>Streptomycetaceae</taxon>
        <taxon>Streptomyces</taxon>
    </lineage>
</organism>
<keyword evidence="3" id="KW-0804">Transcription</keyword>
<dbReference type="PROSITE" id="PS50977">
    <property type="entry name" value="HTH_TETR_2"/>
    <property type="match status" value="1"/>
</dbReference>
<dbReference type="Pfam" id="PF02909">
    <property type="entry name" value="TetR_C_1"/>
    <property type="match status" value="1"/>
</dbReference>
<evidence type="ECO:0000313" key="8">
    <source>
        <dbReference type="Proteomes" id="UP000199207"/>
    </source>
</evidence>
<feature type="region of interest" description="Disordered" evidence="5">
    <location>
        <begin position="1"/>
        <end position="22"/>
    </location>
</feature>
<dbReference type="SUPFAM" id="SSF46689">
    <property type="entry name" value="Homeodomain-like"/>
    <property type="match status" value="1"/>
</dbReference>
<evidence type="ECO:0000256" key="3">
    <source>
        <dbReference type="ARBA" id="ARBA00023163"/>
    </source>
</evidence>
<protein>
    <submittedName>
        <fullName evidence="7">DNA-binding transcriptional regulator, AcrR family</fullName>
    </submittedName>
</protein>
<sequence>MGTRTGTGTGETTGRQQPRLPLSRERVLRAAVDLADRDGLEAVTMRRLAQDLGVEAMSLYHHVANKGAILDGLIEVVLEEIAEAADRAEAPPAGQDWQAALRARILAARQVLLRHRWAPRLLEERAALNPRLIGYFEGLLGILRAGGFSWDLAHHALHALGSRAIGFAQELFTPDDRDAAYDEATEMIAQMAERLPNLTGMLAEVMHNDPDSTLGWCDDQFEFEFGLDLLLDGLERRRAAGGPVRPRRS</sequence>
<dbReference type="GO" id="GO:0003700">
    <property type="term" value="F:DNA-binding transcription factor activity"/>
    <property type="evidence" value="ECO:0007669"/>
    <property type="project" value="TreeGrafter"/>
</dbReference>
<gene>
    <name evidence="7" type="ORF">SAMN05421773_112131</name>
</gene>
<dbReference type="PANTHER" id="PTHR30055:SF151">
    <property type="entry name" value="TRANSCRIPTIONAL REGULATORY PROTEIN"/>
    <property type="match status" value="1"/>
</dbReference>
<dbReference type="Pfam" id="PF00440">
    <property type="entry name" value="TetR_N"/>
    <property type="match status" value="1"/>
</dbReference>
<dbReference type="GO" id="GO:0045892">
    <property type="term" value="P:negative regulation of DNA-templated transcription"/>
    <property type="evidence" value="ECO:0007669"/>
    <property type="project" value="InterPro"/>
</dbReference>
<dbReference type="RefSeq" id="WP_093840409.1">
    <property type="nucleotide sequence ID" value="NZ_FOLM01000012.1"/>
</dbReference>
<dbReference type="InterPro" id="IPR004111">
    <property type="entry name" value="Repressor_TetR_C"/>
</dbReference>
<evidence type="ECO:0000256" key="1">
    <source>
        <dbReference type="ARBA" id="ARBA00023015"/>
    </source>
</evidence>
<evidence type="ECO:0000313" key="7">
    <source>
        <dbReference type="EMBL" id="SFD28221.1"/>
    </source>
</evidence>
<feature type="DNA-binding region" description="H-T-H motif" evidence="4">
    <location>
        <begin position="44"/>
        <end position="63"/>
    </location>
</feature>
<keyword evidence="2 4" id="KW-0238">DNA-binding</keyword>
<dbReference type="STRING" id="910347.SAMN05421773_112131"/>
<evidence type="ECO:0000256" key="4">
    <source>
        <dbReference type="PROSITE-ProRule" id="PRU00335"/>
    </source>
</evidence>
<evidence type="ECO:0000256" key="2">
    <source>
        <dbReference type="ARBA" id="ARBA00023125"/>
    </source>
</evidence>
<evidence type="ECO:0000256" key="5">
    <source>
        <dbReference type="SAM" id="MobiDB-lite"/>
    </source>
</evidence>
<dbReference type="PANTHER" id="PTHR30055">
    <property type="entry name" value="HTH-TYPE TRANSCRIPTIONAL REGULATOR RUTR"/>
    <property type="match status" value="1"/>
</dbReference>
<evidence type="ECO:0000259" key="6">
    <source>
        <dbReference type="PROSITE" id="PS50977"/>
    </source>
</evidence>
<feature type="compositionally biased region" description="Gly residues" evidence="5">
    <location>
        <begin position="1"/>
        <end position="11"/>
    </location>
</feature>
<dbReference type="Gene3D" id="1.10.357.10">
    <property type="entry name" value="Tetracycline Repressor, domain 2"/>
    <property type="match status" value="1"/>
</dbReference>
<dbReference type="InterPro" id="IPR009057">
    <property type="entry name" value="Homeodomain-like_sf"/>
</dbReference>
<dbReference type="OrthoDB" id="329481at2"/>
<dbReference type="InterPro" id="IPR001647">
    <property type="entry name" value="HTH_TetR"/>
</dbReference>